<evidence type="ECO:0000313" key="9">
    <source>
        <dbReference type="EMBL" id="KAA1117689.1"/>
    </source>
</evidence>
<dbReference type="GO" id="GO:0034354">
    <property type="term" value="P:'de novo' NAD+ biosynthetic process from L-tryptophan"/>
    <property type="evidence" value="ECO:0007669"/>
    <property type="project" value="TreeGrafter"/>
</dbReference>
<dbReference type="Gene3D" id="2.60.120.10">
    <property type="entry name" value="Jelly Rolls"/>
    <property type="match status" value="1"/>
</dbReference>
<comment type="caution">
    <text evidence="9">The sequence shown here is derived from an EMBL/GenBank/DDBJ whole genome shotgun (WGS) entry which is preliminary data.</text>
</comment>
<keyword evidence="4" id="KW-0662">Pyridine nucleotide biosynthesis</keyword>
<dbReference type="InterPro" id="IPR010329">
    <property type="entry name" value="3hydroanth_dOase"/>
</dbReference>
<keyword evidence="5" id="KW-0479">Metal-binding</keyword>
<accession>A0A5B0QWX1</accession>
<evidence type="ECO:0000256" key="2">
    <source>
        <dbReference type="ARBA" id="ARBA00002752"/>
    </source>
</evidence>
<dbReference type="OrthoDB" id="204928at2759"/>
<dbReference type="Proteomes" id="UP000324748">
    <property type="component" value="Unassembled WGS sequence"/>
</dbReference>
<dbReference type="GO" id="GO:0005506">
    <property type="term" value="F:iron ion binding"/>
    <property type="evidence" value="ECO:0007669"/>
    <property type="project" value="InterPro"/>
</dbReference>
<evidence type="ECO:0000256" key="8">
    <source>
        <dbReference type="ARBA" id="ARBA00023004"/>
    </source>
</evidence>
<gene>
    <name evidence="9" type="primary">BNA1_2</name>
    <name evidence="9" type="ORF">PGT21_019660</name>
</gene>
<dbReference type="GO" id="GO:0046874">
    <property type="term" value="P:quinolinate metabolic process"/>
    <property type="evidence" value="ECO:0007669"/>
    <property type="project" value="TreeGrafter"/>
</dbReference>
<organism evidence="9 10">
    <name type="scientific">Puccinia graminis f. sp. tritici</name>
    <dbReference type="NCBI Taxonomy" id="56615"/>
    <lineage>
        <taxon>Eukaryota</taxon>
        <taxon>Fungi</taxon>
        <taxon>Dikarya</taxon>
        <taxon>Basidiomycota</taxon>
        <taxon>Pucciniomycotina</taxon>
        <taxon>Pucciniomycetes</taxon>
        <taxon>Pucciniales</taxon>
        <taxon>Pucciniaceae</taxon>
        <taxon>Puccinia</taxon>
    </lineage>
</organism>
<dbReference type="GO" id="GO:0005737">
    <property type="term" value="C:cytoplasm"/>
    <property type="evidence" value="ECO:0007669"/>
    <property type="project" value="TreeGrafter"/>
</dbReference>
<dbReference type="Pfam" id="PF06052">
    <property type="entry name" value="3-HAO"/>
    <property type="match status" value="1"/>
</dbReference>
<evidence type="ECO:0000256" key="6">
    <source>
        <dbReference type="ARBA" id="ARBA00022964"/>
    </source>
</evidence>
<dbReference type="PANTHER" id="PTHR15497:SF3">
    <property type="entry name" value="3-HYDROXYANTHRANILATE 3,4-DIOXYGENASE 2"/>
    <property type="match status" value="1"/>
</dbReference>
<dbReference type="InterPro" id="IPR014710">
    <property type="entry name" value="RmlC-like_jellyroll"/>
</dbReference>
<dbReference type="SUPFAM" id="SSF51182">
    <property type="entry name" value="RmlC-like cupins"/>
    <property type="match status" value="1"/>
</dbReference>
<dbReference type="InterPro" id="IPR011051">
    <property type="entry name" value="RmlC_Cupin_sf"/>
</dbReference>
<protein>
    <submittedName>
        <fullName evidence="9">3-hydroxyanthranilic acid dioxygenase</fullName>
    </submittedName>
</protein>
<proteinExistence type="predicted"/>
<keyword evidence="10" id="KW-1185">Reference proteome</keyword>
<keyword evidence="3" id="KW-0963">Cytoplasm</keyword>
<evidence type="ECO:0000256" key="1">
    <source>
        <dbReference type="ARBA" id="ARBA00001954"/>
    </source>
</evidence>
<comment type="cofactor">
    <cofactor evidence="1">
        <name>Fe(2+)</name>
        <dbReference type="ChEBI" id="CHEBI:29033"/>
    </cofactor>
</comment>
<comment type="function">
    <text evidence="2">Catalyzes the oxidative ring opening of 3-hydroxyanthranilate to 2-amino-3-carboxymuconate semialdehyde, which spontaneously cyclizes to quinolinate.</text>
</comment>
<keyword evidence="7" id="KW-0560">Oxidoreductase</keyword>
<reference evidence="9 10" key="1">
    <citation type="submission" date="2019-05" db="EMBL/GenBank/DDBJ databases">
        <title>Emergence of the Ug99 lineage of the wheat stem rust pathogen through somatic hybridization.</title>
        <authorList>
            <person name="Li F."/>
            <person name="Upadhyaya N.M."/>
            <person name="Sperschneider J."/>
            <person name="Matny O."/>
            <person name="Nguyen-Phuc H."/>
            <person name="Mago R."/>
            <person name="Raley C."/>
            <person name="Miller M.E."/>
            <person name="Silverstein K.A.T."/>
            <person name="Henningsen E."/>
            <person name="Hirsch C.D."/>
            <person name="Visser B."/>
            <person name="Pretorius Z.A."/>
            <person name="Steffenson B.J."/>
            <person name="Schwessinger B."/>
            <person name="Dodds P.N."/>
            <person name="Figueroa M."/>
        </authorList>
    </citation>
    <scope>NUCLEOTIDE SEQUENCE [LARGE SCALE GENOMIC DNA]</scope>
    <source>
        <strain evidence="9">21-0</strain>
    </source>
</reference>
<sequence>MLLMICWNIVDVLTFCSLSVLVPQWIQDNGDKLKPPVNNFCIYDANTPHNPCRFADTIGLVMERKRPKDSIDRLRWFCPNTEAHAEPHLVREVAFHCTDLGTQLKPFITEWMENEDLRKCSNCGTTAPPS</sequence>
<dbReference type="AlphaFoldDB" id="A0A5B0QWX1"/>
<dbReference type="PANTHER" id="PTHR15497">
    <property type="entry name" value="3-HYDROXYANTHRANILATE 3,4-DIOXYGENASE"/>
    <property type="match status" value="1"/>
</dbReference>
<evidence type="ECO:0000256" key="7">
    <source>
        <dbReference type="ARBA" id="ARBA00023002"/>
    </source>
</evidence>
<name>A0A5B0QWX1_PUCGR</name>
<keyword evidence="6 9" id="KW-0223">Dioxygenase</keyword>
<evidence type="ECO:0000256" key="4">
    <source>
        <dbReference type="ARBA" id="ARBA00022642"/>
    </source>
</evidence>
<dbReference type="EMBL" id="VSWC01000002">
    <property type="protein sequence ID" value="KAA1117689.1"/>
    <property type="molecule type" value="Genomic_DNA"/>
</dbReference>
<dbReference type="GO" id="GO:0000334">
    <property type="term" value="F:3-hydroxyanthranilate 3,4-dioxygenase activity"/>
    <property type="evidence" value="ECO:0007669"/>
    <property type="project" value="InterPro"/>
</dbReference>
<evidence type="ECO:0000256" key="3">
    <source>
        <dbReference type="ARBA" id="ARBA00022490"/>
    </source>
</evidence>
<evidence type="ECO:0000256" key="5">
    <source>
        <dbReference type="ARBA" id="ARBA00022723"/>
    </source>
</evidence>
<evidence type="ECO:0000313" key="10">
    <source>
        <dbReference type="Proteomes" id="UP000324748"/>
    </source>
</evidence>
<keyword evidence="8" id="KW-0408">Iron</keyword>